<dbReference type="InterPro" id="IPR011335">
    <property type="entry name" value="Restrct_endonuc-II-like"/>
</dbReference>
<feature type="domain" description="DUF559" evidence="1">
    <location>
        <begin position="3"/>
        <end position="104"/>
    </location>
</feature>
<evidence type="ECO:0000313" key="2">
    <source>
        <dbReference type="EMBL" id="RUQ60438.1"/>
    </source>
</evidence>
<dbReference type="PANTHER" id="PTHR38590:SF1">
    <property type="entry name" value="BLL0828 PROTEIN"/>
    <property type="match status" value="1"/>
</dbReference>
<keyword evidence="2" id="KW-0540">Nuclease</keyword>
<dbReference type="EMBL" id="RZIJ01000053">
    <property type="protein sequence ID" value="RUQ60438.1"/>
    <property type="molecule type" value="Genomic_DNA"/>
</dbReference>
<organism evidence="2 3">
    <name type="scientific">Azospirillum doebereinerae</name>
    <dbReference type="NCBI Taxonomy" id="92933"/>
    <lineage>
        <taxon>Bacteria</taxon>
        <taxon>Pseudomonadati</taxon>
        <taxon>Pseudomonadota</taxon>
        <taxon>Alphaproteobacteria</taxon>
        <taxon>Rhodospirillales</taxon>
        <taxon>Azospirillaceae</taxon>
        <taxon>Azospirillum</taxon>
    </lineage>
</organism>
<dbReference type="CDD" id="cd01038">
    <property type="entry name" value="Endonuclease_DUF559"/>
    <property type="match status" value="1"/>
</dbReference>
<dbReference type="Proteomes" id="UP000280346">
    <property type="component" value="Unassembled WGS sequence"/>
</dbReference>
<evidence type="ECO:0000313" key="3">
    <source>
        <dbReference type="Proteomes" id="UP000280346"/>
    </source>
</evidence>
<dbReference type="GO" id="GO:0004519">
    <property type="term" value="F:endonuclease activity"/>
    <property type="evidence" value="ECO:0007669"/>
    <property type="project" value="UniProtKB-KW"/>
</dbReference>
<dbReference type="PANTHER" id="PTHR38590">
    <property type="entry name" value="BLL0828 PROTEIN"/>
    <property type="match status" value="1"/>
</dbReference>
<protein>
    <submittedName>
        <fullName evidence="2">Endonuclease domain-containing protein</fullName>
    </submittedName>
</protein>
<keyword evidence="3" id="KW-1185">Reference proteome</keyword>
<proteinExistence type="predicted"/>
<name>A0A433IZG7_9PROT</name>
<dbReference type="RefSeq" id="WP_127005113.1">
    <property type="nucleotide sequence ID" value="NZ_CP173191.1"/>
</dbReference>
<sequence>MTTQRSRTLRQTATEAEKLLWHGLRDRRLGGLKFRRQQTIERYVVDFLCFDKRLIIEVDGGQHNAQADGPRTAFLEAQGYRVLRFWNPEVLTNPSGVLETILAAAEGRLER</sequence>
<keyword evidence="2" id="KW-0378">Hydrolase</keyword>
<gene>
    <name evidence="2" type="ORF">EJ913_30560</name>
</gene>
<dbReference type="InterPro" id="IPR047216">
    <property type="entry name" value="Endonuclease_DUF559_bact"/>
</dbReference>
<comment type="caution">
    <text evidence="2">The sequence shown here is derived from an EMBL/GenBank/DDBJ whole genome shotgun (WGS) entry which is preliminary data.</text>
</comment>
<evidence type="ECO:0000259" key="1">
    <source>
        <dbReference type="Pfam" id="PF04480"/>
    </source>
</evidence>
<dbReference type="Gene3D" id="3.40.960.10">
    <property type="entry name" value="VSR Endonuclease"/>
    <property type="match status" value="1"/>
</dbReference>
<dbReference type="InterPro" id="IPR007569">
    <property type="entry name" value="DUF559"/>
</dbReference>
<dbReference type="Pfam" id="PF04480">
    <property type="entry name" value="DUF559"/>
    <property type="match status" value="1"/>
</dbReference>
<keyword evidence="2" id="KW-0255">Endonuclease</keyword>
<accession>A0A433IZG7</accession>
<dbReference type="AlphaFoldDB" id="A0A433IZG7"/>
<dbReference type="OrthoDB" id="9798754at2"/>
<reference evidence="2 3" key="1">
    <citation type="submission" date="2018-12" db="EMBL/GenBank/DDBJ databases">
        <authorList>
            <person name="Yang Y."/>
        </authorList>
    </citation>
    <scope>NUCLEOTIDE SEQUENCE [LARGE SCALE GENOMIC DNA]</scope>
    <source>
        <strain evidence="2 3">GSF71</strain>
    </source>
</reference>
<dbReference type="SUPFAM" id="SSF52980">
    <property type="entry name" value="Restriction endonuclease-like"/>
    <property type="match status" value="1"/>
</dbReference>